<dbReference type="EMBL" id="FNQH01000013">
    <property type="protein sequence ID" value="SEA95476.1"/>
    <property type="molecule type" value="Genomic_DNA"/>
</dbReference>
<evidence type="ECO:0000313" key="2">
    <source>
        <dbReference type="Proteomes" id="UP000199042"/>
    </source>
</evidence>
<gene>
    <name evidence="1" type="ORF">SAMN04488525_1137</name>
</gene>
<comment type="caution">
    <text evidence="1">The sequence shown here is derived from an EMBL/GenBank/DDBJ whole genome shotgun (WGS) entry which is preliminary data.</text>
</comment>
<proteinExistence type="predicted"/>
<dbReference type="AlphaFoldDB" id="A0AB38A3Y1"/>
<name>A0AB38A3Y1_9LACT</name>
<evidence type="ECO:0008006" key="3">
    <source>
        <dbReference type="Google" id="ProtNLM"/>
    </source>
</evidence>
<organism evidence="1 2">
    <name type="scientific">Trichococcus collinsii</name>
    <dbReference type="NCBI Taxonomy" id="157076"/>
    <lineage>
        <taxon>Bacteria</taxon>
        <taxon>Bacillati</taxon>
        <taxon>Bacillota</taxon>
        <taxon>Bacilli</taxon>
        <taxon>Lactobacillales</taxon>
        <taxon>Carnobacteriaceae</taxon>
        <taxon>Trichococcus</taxon>
    </lineage>
</organism>
<sequence>MPIKYELDHEQSMKLFDAMAKIPKLSEELANKVLHGGGSQLMMQKIIDFTPVSKVDKKHAKSSKPLKDTMINLGFEIKTKGGAAKNKGSFGYLVFPNEGRGSSNPIAQRFFEKGMEQSNPEIFEQLLAALDEAHNIIGK</sequence>
<protein>
    <recommendedName>
        <fullName evidence="3">Phage protein, HK97 gp10 family</fullName>
    </recommendedName>
</protein>
<reference evidence="1 2" key="1">
    <citation type="submission" date="2016-10" db="EMBL/GenBank/DDBJ databases">
        <authorList>
            <person name="Varghese N."/>
            <person name="Submissions S."/>
        </authorList>
    </citation>
    <scope>NUCLEOTIDE SEQUENCE [LARGE SCALE GENOMIC DNA]</scope>
    <source>
        <strain evidence="1 2">DSM 14526</strain>
    </source>
</reference>
<accession>A0AB38A3Y1</accession>
<keyword evidence="2" id="KW-1185">Reference proteome</keyword>
<dbReference type="RefSeq" id="WP_218131869.1">
    <property type="nucleotide sequence ID" value="NZ_FJNA01000005.1"/>
</dbReference>
<evidence type="ECO:0000313" key="1">
    <source>
        <dbReference type="EMBL" id="SEA95476.1"/>
    </source>
</evidence>
<dbReference type="Proteomes" id="UP000199042">
    <property type="component" value="Unassembled WGS sequence"/>
</dbReference>